<keyword evidence="2" id="KW-0812">Transmembrane</keyword>
<reference evidence="4 5" key="1">
    <citation type="submission" date="2019-07" db="EMBL/GenBank/DDBJ databases">
        <authorList>
            <person name="Jastrzebski P J."/>
            <person name="Paukszto L."/>
            <person name="Jastrzebski P J."/>
        </authorList>
    </citation>
    <scope>NUCLEOTIDE SEQUENCE [LARGE SCALE GENOMIC DNA]</scope>
    <source>
        <strain evidence="4 5">WMS-il1</strain>
    </source>
</reference>
<evidence type="ECO:0000256" key="1">
    <source>
        <dbReference type="SAM" id="MobiDB-lite"/>
    </source>
</evidence>
<dbReference type="PANTHER" id="PTHR12357">
    <property type="entry name" value="YTH YT521-B HOMOLOGY DOMAIN-CONTAINING"/>
    <property type="match status" value="1"/>
</dbReference>
<dbReference type="CDD" id="cd21134">
    <property type="entry name" value="YTH"/>
    <property type="match status" value="1"/>
</dbReference>
<keyword evidence="2" id="KW-0472">Membrane</keyword>
<dbReference type="Gene3D" id="3.10.590.10">
    <property type="entry name" value="ph1033 like domains"/>
    <property type="match status" value="1"/>
</dbReference>
<dbReference type="GO" id="GO:0000398">
    <property type="term" value="P:mRNA splicing, via spliceosome"/>
    <property type="evidence" value="ECO:0007669"/>
    <property type="project" value="TreeGrafter"/>
</dbReference>
<dbReference type="GO" id="GO:0000381">
    <property type="term" value="P:regulation of alternative mRNA splicing, via spliceosome"/>
    <property type="evidence" value="ECO:0007669"/>
    <property type="project" value="TreeGrafter"/>
</dbReference>
<organism evidence="4 5">
    <name type="scientific">Hymenolepis diminuta</name>
    <name type="common">Rat tapeworm</name>
    <dbReference type="NCBI Taxonomy" id="6216"/>
    <lineage>
        <taxon>Eukaryota</taxon>
        <taxon>Metazoa</taxon>
        <taxon>Spiralia</taxon>
        <taxon>Lophotrochozoa</taxon>
        <taxon>Platyhelminthes</taxon>
        <taxon>Cestoda</taxon>
        <taxon>Eucestoda</taxon>
        <taxon>Cyclophyllidea</taxon>
        <taxon>Hymenolepididae</taxon>
        <taxon>Hymenolepis</taxon>
    </lineage>
</organism>
<dbReference type="PROSITE" id="PS50882">
    <property type="entry name" value="YTH"/>
    <property type="match status" value="1"/>
</dbReference>
<gene>
    <name evidence="4" type="ORF">WMSIL1_LOCUS6247</name>
</gene>
<evidence type="ECO:0000259" key="3">
    <source>
        <dbReference type="PROSITE" id="PS50882"/>
    </source>
</evidence>
<dbReference type="Pfam" id="PF04146">
    <property type="entry name" value="YTH"/>
    <property type="match status" value="1"/>
</dbReference>
<feature type="compositionally biased region" description="Basic and acidic residues" evidence="1">
    <location>
        <begin position="95"/>
        <end position="125"/>
    </location>
</feature>
<feature type="transmembrane region" description="Helical" evidence="2">
    <location>
        <begin position="508"/>
        <end position="538"/>
    </location>
</feature>
<feature type="transmembrane region" description="Helical" evidence="2">
    <location>
        <begin position="550"/>
        <end position="567"/>
    </location>
</feature>
<protein>
    <recommendedName>
        <fullName evidence="3">YTH domain-containing protein</fullName>
    </recommendedName>
</protein>
<feature type="domain" description="YTH" evidence="3">
    <location>
        <begin position="153"/>
        <end position="289"/>
    </location>
</feature>
<dbReference type="GO" id="GO:0003729">
    <property type="term" value="F:mRNA binding"/>
    <property type="evidence" value="ECO:0007669"/>
    <property type="project" value="TreeGrafter"/>
</dbReference>
<sequence>MSELDSGSKDDEDLGVKEENAADFKDFNDPPNNDETKKPEANLQIVDGGEMISPNDSDSEQNSTELDKNNANTELEDTSEKRHSPVVWEGNNDVDTVRVDTPENDFSRESEDEHSKDNKAREIRTTNESFAPASSEIMDPDVLNNFDQLFINTKYFLIKSNNYENVVIAKENNAWSTPVGNEHRLNKAFDESNNVILIFSVRESGKFQGFARIASPPDSRLKINWVLPPRMNPDMLSHPFKLDWITKQELPFNNVAHLTNSWNEGKLVKIGRDGQEIEPVCGQALCRSFPLDSAEMISEIVKKIVPKNPKSADGNRRRNLSDRIGTTTDRIRRPKDLGFHNPSSVGLLGNATSSRPPTVPPLMSSIDLSSAVAAMAALKSNHQPRGSLLQTTSPAIDISHFAAPAVLPNLIPQPTGPDPTAFSTLLNTHAPAINRIFNPQDINQQRQHPLSGRERRYRSRSSSRESSGRYRRDYRRRYAEEGEDDYYRDFRSRLGRADAHYKDTSLSLILTLLASLCFVFIIMLFTDIILIIMVAIFISSSIRLIFGSSYHFSTCVAVAAACITTVFNPNIFSQYLLLLYMFVTLGLIITKDSVSRYHHHYCFIIINNTIIINLLIIDHVIKRCGTFISPVFY</sequence>
<proteinExistence type="predicted"/>
<feature type="transmembrane region" description="Helical" evidence="2">
    <location>
        <begin position="573"/>
        <end position="589"/>
    </location>
</feature>
<dbReference type="InterPro" id="IPR045168">
    <property type="entry name" value="YTH_prot"/>
</dbReference>
<feature type="compositionally biased region" description="Basic and acidic residues" evidence="1">
    <location>
        <begin position="462"/>
        <end position="471"/>
    </location>
</feature>
<feature type="region of interest" description="Disordered" evidence="1">
    <location>
        <begin position="1"/>
        <end position="128"/>
    </location>
</feature>
<dbReference type="InterPro" id="IPR007275">
    <property type="entry name" value="YTH_domain"/>
</dbReference>
<evidence type="ECO:0000313" key="4">
    <source>
        <dbReference type="EMBL" id="VUZ46469.1"/>
    </source>
</evidence>
<dbReference type="GO" id="GO:0005654">
    <property type="term" value="C:nucleoplasm"/>
    <property type="evidence" value="ECO:0007669"/>
    <property type="project" value="TreeGrafter"/>
</dbReference>
<feature type="compositionally biased region" description="Polar residues" evidence="1">
    <location>
        <begin position="54"/>
        <end position="73"/>
    </location>
</feature>
<dbReference type="Proteomes" id="UP000321570">
    <property type="component" value="Unassembled WGS sequence"/>
</dbReference>
<feature type="transmembrane region" description="Helical" evidence="2">
    <location>
        <begin position="601"/>
        <end position="621"/>
    </location>
</feature>
<evidence type="ECO:0000313" key="5">
    <source>
        <dbReference type="Proteomes" id="UP000321570"/>
    </source>
</evidence>
<feature type="compositionally biased region" description="Basic and acidic residues" evidence="1">
    <location>
        <begin position="1"/>
        <end position="40"/>
    </location>
</feature>
<keyword evidence="2" id="KW-1133">Transmembrane helix</keyword>
<feature type="region of interest" description="Disordered" evidence="1">
    <location>
        <begin position="332"/>
        <end position="358"/>
    </location>
</feature>
<evidence type="ECO:0000256" key="2">
    <source>
        <dbReference type="SAM" id="Phobius"/>
    </source>
</evidence>
<dbReference type="AlphaFoldDB" id="A0A564YHN7"/>
<accession>A0A564YHN7</accession>
<dbReference type="EMBL" id="CABIJS010000221">
    <property type="protein sequence ID" value="VUZ46469.1"/>
    <property type="molecule type" value="Genomic_DNA"/>
</dbReference>
<dbReference type="PANTHER" id="PTHR12357:SF3">
    <property type="entry name" value="YTH DOMAIN-CONTAINING PROTEIN 1"/>
    <property type="match status" value="1"/>
</dbReference>
<feature type="region of interest" description="Disordered" evidence="1">
    <location>
        <begin position="436"/>
        <end position="471"/>
    </location>
</feature>
<keyword evidence="5" id="KW-1185">Reference proteome</keyword>
<name>A0A564YHN7_HYMDI</name>
<dbReference type="GO" id="GO:1990247">
    <property type="term" value="F:N6-methyladenosine-containing RNA reader activity"/>
    <property type="evidence" value="ECO:0007669"/>
    <property type="project" value="TreeGrafter"/>
</dbReference>